<evidence type="ECO:0000313" key="2">
    <source>
        <dbReference type="Proteomes" id="UP000008909"/>
    </source>
</evidence>
<name>G7YJY4_CLOSI</name>
<dbReference type="AlphaFoldDB" id="G7YJY4"/>
<dbReference type="Proteomes" id="UP000008909">
    <property type="component" value="Unassembled WGS sequence"/>
</dbReference>
<reference evidence="1" key="1">
    <citation type="journal article" date="2011" name="Genome Biol.">
        <title>The draft genome of the carcinogenic human liver fluke Clonorchis sinensis.</title>
        <authorList>
            <person name="Wang X."/>
            <person name="Chen W."/>
            <person name="Huang Y."/>
            <person name="Sun J."/>
            <person name="Men J."/>
            <person name="Liu H."/>
            <person name="Luo F."/>
            <person name="Guo L."/>
            <person name="Lv X."/>
            <person name="Deng C."/>
            <person name="Zhou C."/>
            <person name="Fan Y."/>
            <person name="Li X."/>
            <person name="Huang L."/>
            <person name="Hu Y."/>
            <person name="Liang C."/>
            <person name="Hu X."/>
            <person name="Xu J."/>
            <person name="Yu X."/>
        </authorList>
    </citation>
    <scope>NUCLEOTIDE SEQUENCE [LARGE SCALE GENOMIC DNA]</scope>
    <source>
        <strain evidence="1">Henan</strain>
    </source>
</reference>
<accession>G7YJY4</accession>
<organism evidence="1 2">
    <name type="scientific">Clonorchis sinensis</name>
    <name type="common">Chinese liver fluke</name>
    <dbReference type="NCBI Taxonomy" id="79923"/>
    <lineage>
        <taxon>Eukaryota</taxon>
        <taxon>Metazoa</taxon>
        <taxon>Spiralia</taxon>
        <taxon>Lophotrochozoa</taxon>
        <taxon>Platyhelminthes</taxon>
        <taxon>Trematoda</taxon>
        <taxon>Digenea</taxon>
        <taxon>Opisthorchiida</taxon>
        <taxon>Opisthorchiata</taxon>
        <taxon>Opisthorchiidae</taxon>
        <taxon>Clonorchis</taxon>
    </lineage>
</organism>
<protein>
    <submittedName>
        <fullName evidence="1">Uncharacterized protein</fullName>
    </submittedName>
</protein>
<reference key="2">
    <citation type="submission" date="2011-10" db="EMBL/GenBank/DDBJ databases">
        <title>The genome and transcriptome sequence of Clonorchis sinensis provide insights into the carcinogenic liver fluke.</title>
        <authorList>
            <person name="Wang X."/>
            <person name="Huang Y."/>
            <person name="Chen W."/>
            <person name="Liu H."/>
            <person name="Guo L."/>
            <person name="Chen Y."/>
            <person name="Luo F."/>
            <person name="Zhou W."/>
            <person name="Sun J."/>
            <person name="Mao Q."/>
            <person name="Liang P."/>
            <person name="Zhou C."/>
            <person name="Tian Y."/>
            <person name="Men J."/>
            <person name="Lv X."/>
            <person name="Huang L."/>
            <person name="Zhou J."/>
            <person name="Hu Y."/>
            <person name="Li R."/>
            <person name="Zhang F."/>
            <person name="Lei H."/>
            <person name="Li X."/>
            <person name="Hu X."/>
            <person name="Liang C."/>
            <person name="Xu J."/>
            <person name="Wu Z."/>
            <person name="Yu X."/>
        </authorList>
    </citation>
    <scope>NUCLEOTIDE SEQUENCE</scope>
    <source>
        <strain>Henan</strain>
    </source>
</reference>
<sequence length="457" mass="52064">CVHVSLGGDSANSFVMHDENGPEDITRIDAKKDMVIWLSSNMSFSLHLEKSAQKAFAVLRMIRRTFSRITRTDFQIIYGAYVGPLLETHEREILIERGQRAATKMVAGLKSMDYETRLAALDLFPLEYHRLRGDLIFTYALFEQGLANRFFTVDPANPRRDMVRRFLSSERTPSLGKLFSHFGFDYKRKWAKSCGQESEENSRGSAIRLGMTVSCRHCTDILRFLNSPVTVVRVAAIGQAIRISMAAESELDEEIDTDRVRPMQSHGKFPISRRTISSCHGTAYPFSDRGTLDDRYGTVHKPKHVSAMMAWHCHTQCAGTPATILFKISTATPRPIEPVVATTSKIFHPAPSLGRVLSYPMNFRSNLASLIFCHNFGLPHPQVQIRIRCSQNFFQRFSSYCHDPVGSGVANLLYLLIRYLLYLIADPLQCLMPEKKTQRREHNSYIPNKRVRECEYV</sequence>
<dbReference type="EMBL" id="DF143456">
    <property type="protein sequence ID" value="GAA53267.1"/>
    <property type="molecule type" value="Genomic_DNA"/>
</dbReference>
<evidence type="ECO:0000313" key="1">
    <source>
        <dbReference type="EMBL" id="GAA53267.1"/>
    </source>
</evidence>
<proteinExistence type="predicted"/>
<feature type="non-terminal residue" evidence="1">
    <location>
        <position position="1"/>
    </location>
</feature>
<gene>
    <name evidence="1" type="ORF">CLF_109915</name>
</gene>
<keyword evidence="2" id="KW-1185">Reference proteome</keyword>